<organism evidence="3 4">
    <name type="scientific">Paraburkholderia dioscoreae</name>
    <dbReference type="NCBI Taxonomy" id="2604047"/>
    <lineage>
        <taxon>Bacteria</taxon>
        <taxon>Pseudomonadati</taxon>
        <taxon>Pseudomonadota</taxon>
        <taxon>Betaproteobacteria</taxon>
        <taxon>Burkholderiales</taxon>
        <taxon>Burkholderiaceae</taxon>
        <taxon>Paraburkholderia</taxon>
    </lineage>
</organism>
<dbReference type="EMBL" id="LR699553">
    <property type="protein sequence ID" value="VVD29817.1"/>
    <property type="molecule type" value="Genomic_DNA"/>
</dbReference>
<dbReference type="SUPFAM" id="SSF54637">
    <property type="entry name" value="Thioesterase/thiol ester dehydrase-isomerase"/>
    <property type="match status" value="1"/>
</dbReference>
<dbReference type="CDD" id="cd00493">
    <property type="entry name" value="FabA_FabZ"/>
    <property type="match status" value="1"/>
</dbReference>
<dbReference type="Proteomes" id="UP000325811">
    <property type="component" value="Chromosome I"/>
</dbReference>
<dbReference type="SUPFAM" id="SSF56801">
    <property type="entry name" value="Acetyl-CoA synthetase-like"/>
    <property type="match status" value="1"/>
</dbReference>
<dbReference type="InterPro" id="IPR042099">
    <property type="entry name" value="ANL_N_sf"/>
</dbReference>
<dbReference type="RefSeq" id="WP_165186823.1">
    <property type="nucleotide sequence ID" value="NZ_LR699553.1"/>
</dbReference>
<evidence type="ECO:0000313" key="3">
    <source>
        <dbReference type="EMBL" id="VVD29817.1"/>
    </source>
</evidence>
<feature type="domain" description="AMP-dependent synthetase/ligase" evidence="1">
    <location>
        <begin position="38"/>
        <end position="336"/>
    </location>
</feature>
<dbReference type="Gene3D" id="3.40.50.12780">
    <property type="entry name" value="N-terminal domain of ligase-like"/>
    <property type="match status" value="1"/>
</dbReference>
<dbReference type="InterPro" id="IPR045851">
    <property type="entry name" value="AMP-bd_C_sf"/>
</dbReference>
<name>A0A5Q4Z7S0_9BURK</name>
<evidence type="ECO:0000259" key="1">
    <source>
        <dbReference type="Pfam" id="PF00501"/>
    </source>
</evidence>
<evidence type="ECO:0000259" key="2">
    <source>
        <dbReference type="Pfam" id="PF22818"/>
    </source>
</evidence>
<protein>
    <submittedName>
        <fullName evidence="3">Acyl-CoA synthetase/AMP-acid ligase</fullName>
    </submittedName>
</protein>
<proteinExistence type="predicted"/>
<dbReference type="GO" id="GO:0016874">
    <property type="term" value="F:ligase activity"/>
    <property type="evidence" value="ECO:0007669"/>
    <property type="project" value="UniProtKB-KW"/>
</dbReference>
<dbReference type="InterPro" id="IPR054545">
    <property type="entry name" value="ApeI-like"/>
</dbReference>
<keyword evidence="3" id="KW-0436">Ligase</keyword>
<dbReference type="KEGG" id="pdio:PDMSB3_3361"/>
<evidence type="ECO:0000313" key="4">
    <source>
        <dbReference type="Proteomes" id="UP000325811"/>
    </source>
</evidence>
<gene>
    <name evidence="3" type="ORF">PDMSB3_3361</name>
</gene>
<dbReference type="Gene3D" id="3.10.129.10">
    <property type="entry name" value="Hotdog Thioesterase"/>
    <property type="match status" value="1"/>
</dbReference>
<dbReference type="AlphaFoldDB" id="A0A5Q4Z7S0"/>
<feature type="domain" description="ApeI dehydratase-like" evidence="2">
    <location>
        <begin position="509"/>
        <end position="605"/>
    </location>
</feature>
<accession>A0A5Q4Z7S0</accession>
<dbReference type="Pfam" id="PF00501">
    <property type="entry name" value="AMP-binding"/>
    <property type="match status" value="1"/>
</dbReference>
<dbReference type="Pfam" id="PF22818">
    <property type="entry name" value="ApeI-like"/>
    <property type="match status" value="1"/>
</dbReference>
<dbReference type="InterPro" id="IPR000873">
    <property type="entry name" value="AMP-dep_synth/lig_dom"/>
</dbReference>
<sequence length="613" mass="65279">MIALHDLLSAVHESAALRAPVCRDGAMVLDRAAFRARVAALIALVQTQAAQRYALCIDDPFDFACALFALLACGKEPVIPANATPGYLADLADAYEAVLTDADLPPFELAAGANVSVNAEAEVNAVTHADTGFNTRVDVNAAAAGNAGADAGTRNAEAAPAHTSSAAYTIDPNAPLTLYTSGSSGRPKPIRKTLAQFNAEVHTLEKQWGALVGDATVLASVPHHHIYGLLFRVLWPLAAGRAFDRAVSIEPLHLQAQIEHCGAAVIVSTPAQLSRWPALPGFADLTPAPLAFFSSGGPLAPEAAQEYAAAYGAAPLEIYGSTETGGIAWRRQDQTDAWQPVSGIDVRRDEDGALNVRSPHLDHTGWHRTDDKIAFDADGRFRLQGRLDRVLKLDGKRVSLPELEARLALHPYVAQAAIVPLAGASRERVGAVVALTEAGGAALRDEGRVALAKILRRHLAEYFDVVVLPRHWRFRVTLPFDARGKLPVATVAAAFEPRSEGVEVLAEARSGDTLHYELRVPPALVHFAGHFPGLPILPGVVQIDWAMRLAADHLPAVRALASIDRLKFMAPVPPGAVLKLTLAHDAARRRVQFAYRVNGRDCASGVIVYGAPA</sequence>
<reference evidence="3 4" key="1">
    <citation type="submission" date="2019-08" db="EMBL/GenBank/DDBJ databases">
        <authorList>
            <person name="Herpell B J."/>
        </authorList>
    </citation>
    <scope>NUCLEOTIDE SEQUENCE [LARGE SCALE GENOMIC DNA]</scope>
    <source>
        <strain evidence="4">Msb3</strain>
    </source>
</reference>
<dbReference type="InterPro" id="IPR050237">
    <property type="entry name" value="ATP-dep_AMP-bd_enzyme"/>
</dbReference>
<keyword evidence="4" id="KW-1185">Reference proteome</keyword>
<dbReference type="PANTHER" id="PTHR43767:SF10">
    <property type="entry name" value="SURFACTIN SYNTHASE SUBUNIT 1"/>
    <property type="match status" value="1"/>
</dbReference>
<dbReference type="PANTHER" id="PTHR43767">
    <property type="entry name" value="LONG-CHAIN-FATTY-ACID--COA LIGASE"/>
    <property type="match status" value="1"/>
</dbReference>
<dbReference type="Gene3D" id="3.30.300.30">
    <property type="match status" value="1"/>
</dbReference>
<dbReference type="InterPro" id="IPR029069">
    <property type="entry name" value="HotDog_dom_sf"/>
</dbReference>